<protein>
    <submittedName>
        <fullName evidence="3">Uncharacterized protein</fullName>
    </submittedName>
</protein>
<keyword evidence="2" id="KW-0812">Transmembrane</keyword>
<organism evidence="3 4">
    <name type="scientific">Canavalia gladiata</name>
    <name type="common">Sword bean</name>
    <name type="synonym">Dolichos gladiatus</name>
    <dbReference type="NCBI Taxonomy" id="3824"/>
    <lineage>
        <taxon>Eukaryota</taxon>
        <taxon>Viridiplantae</taxon>
        <taxon>Streptophyta</taxon>
        <taxon>Embryophyta</taxon>
        <taxon>Tracheophyta</taxon>
        <taxon>Spermatophyta</taxon>
        <taxon>Magnoliopsida</taxon>
        <taxon>eudicotyledons</taxon>
        <taxon>Gunneridae</taxon>
        <taxon>Pentapetalae</taxon>
        <taxon>rosids</taxon>
        <taxon>fabids</taxon>
        <taxon>Fabales</taxon>
        <taxon>Fabaceae</taxon>
        <taxon>Papilionoideae</taxon>
        <taxon>50 kb inversion clade</taxon>
        <taxon>NPAAA clade</taxon>
        <taxon>indigoferoid/millettioid clade</taxon>
        <taxon>Phaseoleae</taxon>
        <taxon>Canavalia</taxon>
    </lineage>
</organism>
<reference evidence="3 4" key="1">
    <citation type="submission" date="2024-01" db="EMBL/GenBank/DDBJ databases">
        <title>The genomes of 5 underutilized Papilionoideae crops provide insights into root nodulation and disease resistanc.</title>
        <authorList>
            <person name="Jiang F."/>
        </authorList>
    </citation>
    <scope>NUCLEOTIDE SEQUENCE [LARGE SCALE GENOMIC DNA]</scope>
    <source>
        <strain evidence="3">LVBAO_FW01</strain>
        <tissue evidence="3">Leaves</tissue>
    </source>
</reference>
<proteinExistence type="predicted"/>
<gene>
    <name evidence="3" type="ORF">VNO77_21048</name>
</gene>
<evidence type="ECO:0000256" key="2">
    <source>
        <dbReference type="SAM" id="Phobius"/>
    </source>
</evidence>
<keyword evidence="2" id="KW-1133">Transmembrane helix</keyword>
<feature type="region of interest" description="Disordered" evidence="1">
    <location>
        <begin position="40"/>
        <end position="59"/>
    </location>
</feature>
<sequence length="70" mass="8019">MLMIIAHSGSLVLASPIPISGFALHDLILILIHREREKKNNKVITNPKQEPPSRKLNFTGHYQFSPFHYL</sequence>
<accession>A0AAN9LR90</accession>
<dbReference type="EMBL" id="JAYMYQ010000004">
    <property type="protein sequence ID" value="KAK7340346.1"/>
    <property type="molecule type" value="Genomic_DNA"/>
</dbReference>
<feature type="transmembrane region" description="Helical" evidence="2">
    <location>
        <begin position="12"/>
        <end position="32"/>
    </location>
</feature>
<dbReference type="AlphaFoldDB" id="A0AAN9LR90"/>
<evidence type="ECO:0000313" key="4">
    <source>
        <dbReference type="Proteomes" id="UP001367508"/>
    </source>
</evidence>
<name>A0AAN9LR90_CANGL</name>
<evidence type="ECO:0000256" key="1">
    <source>
        <dbReference type="SAM" id="MobiDB-lite"/>
    </source>
</evidence>
<comment type="caution">
    <text evidence="3">The sequence shown here is derived from an EMBL/GenBank/DDBJ whole genome shotgun (WGS) entry which is preliminary data.</text>
</comment>
<evidence type="ECO:0000313" key="3">
    <source>
        <dbReference type="EMBL" id="KAK7340346.1"/>
    </source>
</evidence>
<dbReference type="Proteomes" id="UP001367508">
    <property type="component" value="Unassembled WGS sequence"/>
</dbReference>
<keyword evidence="2" id="KW-0472">Membrane</keyword>
<keyword evidence="4" id="KW-1185">Reference proteome</keyword>